<keyword evidence="3" id="KW-1185">Reference proteome</keyword>
<name>A0A2K8P2U3_9MOLU</name>
<keyword evidence="1" id="KW-1133">Transmembrane helix</keyword>
<proteinExistence type="predicted"/>
<feature type="transmembrane region" description="Helical" evidence="1">
    <location>
        <begin position="12"/>
        <end position="32"/>
    </location>
</feature>
<evidence type="ECO:0000256" key="1">
    <source>
        <dbReference type="SAM" id="Phobius"/>
    </source>
</evidence>
<accession>A0A2K8P2U3</accession>
<feature type="transmembrane region" description="Helical" evidence="1">
    <location>
        <begin position="107"/>
        <end position="128"/>
    </location>
</feature>
<gene>
    <name evidence="2" type="ORF">MCOLE_v1c05700</name>
</gene>
<reference evidence="2 3" key="1">
    <citation type="submission" date="2017-11" db="EMBL/GenBank/DDBJ databases">
        <title>Genome sequence of Mesoplasma coleopterae BARC 779 (ATCC 49583).</title>
        <authorList>
            <person name="Lo W.-S."/>
            <person name="Kuo C.-H."/>
        </authorList>
    </citation>
    <scope>NUCLEOTIDE SEQUENCE [LARGE SCALE GENOMIC DNA]</scope>
    <source>
        <strain evidence="2 3">BARC 779</strain>
    </source>
</reference>
<dbReference type="OrthoDB" id="392081at2"/>
<dbReference type="EMBL" id="CP024968">
    <property type="protein sequence ID" value="ATZ21081.1"/>
    <property type="molecule type" value="Genomic_DNA"/>
</dbReference>
<protein>
    <submittedName>
        <fullName evidence="2">Uncharacterized protein</fullName>
    </submittedName>
</protein>
<evidence type="ECO:0000313" key="3">
    <source>
        <dbReference type="Proteomes" id="UP000232221"/>
    </source>
</evidence>
<evidence type="ECO:0000313" key="2">
    <source>
        <dbReference type="EMBL" id="ATZ21081.1"/>
    </source>
</evidence>
<organism evidence="2 3">
    <name type="scientific">Mesoplasma coleopterae</name>
    <dbReference type="NCBI Taxonomy" id="324078"/>
    <lineage>
        <taxon>Bacteria</taxon>
        <taxon>Bacillati</taxon>
        <taxon>Mycoplasmatota</taxon>
        <taxon>Mollicutes</taxon>
        <taxon>Entomoplasmatales</taxon>
        <taxon>Entomoplasmataceae</taxon>
        <taxon>Mesoplasma</taxon>
    </lineage>
</organism>
<keyword evidence="1" id="KW-0812">Transmembrane</keyword>
<dbReference type="Proteomes" id="UP000232221">
    <property type="component" value="Chromosome"/>
</dbReference>
<dbReference type="KEGG" id="mcol:MCOLE_v1c05700"/>
<dbReference type="AlphaFoldDB" id="A0A2K8P2U3"/>
<sequence length="267" mass="31345">MKTMIKIKQNKFKNIFFWLVIMVILLILAFMFKMINQAINGTSEWKEIFESQVNLVNRTDHSWFANGKITSSFFTGPIGSKSFSEFNLLYSVNGGYIFLLPIFWDLLFNWVLIVGIAFILGFIIYEFFKDNKILKIKSISKQQDEIKKSNNVNGKARKINSKKDSKISEVSATMFISKMEEKYEKELNEDQIEFKKDKKLSISERSKIDGSDKISEKRYELQKYSNKLRSVAIEKNLSKKLQEVNLRDLTKRELITYMKNVKNEITN</sequence>
<dbReference type="RefSeq" id="WP_100671301.1">
    <property type="nucleotide sequence ID" value="NZ_CP024968.1"/>
</dbReference>
<keyword evidence="1" id="KW-0472">Membrane</keyword>